<accession>A0A1B7LVH9</accession>
<proteinExistence type="predicted"/>
<feature type="region of interest" description="Disordered" evidence="1">
    <location>
        <begin position="1"/>
        <end position="35"/>
    </location>
</feature>
<evidence type="ECO:0000313" key="2">
    <source>
        <dbReference type="EMBL" id="OAV53716.1"/>
    </source>
</evidence>
<dbReference type="Proteomes" id="UP000078292">
    <property type="component" value="Unassembled WGS sequence"/>
</dbReference>
<dbReference type="EMBL" id="LXEY01000105">
    <property type="protein sequence ID" value="OAV53716.1"/>
    <property type="molecule type" value="Genomic_DNA"/>
</dbReference>
<keyword evidence="3" id="KW-1185">Reference proteome</keyword>
<organism evidence="2 3">
    <name type="scientific">Enteractinococcus helveticum</name>
    <dbReference type="NCBI Taxonomy" id="1837282"/>
    <lineage>
        <taxon>Bacteria</taxon>
        <taxon>Bacillati</taxon>
        <taxon>Actinomycetota</taxon>
        <taxon>Actinomycetes</taxon>
        <taxon>Micrococcales</taxon>
        <taxon>Micrococcaceae</taxon>
    </lineage>
</organism>
<feature type="compositionally biased region" description="Polar residues" evidence="1">
    <location>
        <begin position="18"/>
        <end position="29"/>
    </location>
</feature>
<dbReference type="RefSeq" id="WP_043056611.1">
    <property type="nucleotide sequence ID" value="NZ_LXEY01000105.1"/>
</dbReference>
<reference evidence="2 3" key="1">
    <citation type="submission" date="2016-04" db="EMBL/GenBank/DDBJ databases">
        <title>First whole genome shotgun sequence of the bacterium Enteractinococcus sp. strain UASWS1574.</title>
        <authorList>
            <person name="Crovadore J."/>
            <person name="Chablais R."/>
            <person name="Lefort F."/>
        </authorList>
    </citation>
    <scope>NUCLEOTIDE SEQUENCE [LARGE SCALE GENOMIC DNA]</scope>
    <source>
        <strain evidence="2 3">UASWS1574</strain>
    </source>
</reference>
<evidence type="ECO:0000313" key="3">
    <source>
        <dbReference type="Proteomes" id="UP000078292"/>
    </source>
</evidence>
<dbReference type="GO" id="GO:0006355">
    <property type="term" value="P:regulation of DNA-templated transcription"/>
    <property type="evidence" value="ECO:0007669"/>
    <property type="project" value="InterPro"/>
</dbReference>
<dbReference type="InterPro" id="IPR010985">
    <property type="entry name" value="Ribbon_hlx_hlx"/>
</dbReference>
<name>A0A1B7LVH9_9MICC</name>
<evidence type="ECO:0000256" key="1">
    <source>
        <dbReference type="SAM" id="MobiDB-lite"/>
    </source>
</evidence>
<comment type="caution">
    <text evidence="2">The sequence shown here is derived from an EMBL/GenBank/DDBJ whole genome shotgun (WGS) entry which is preliminary data.</text>
</comment>
<sequence length="82" mass="9328">MSAQARNPMDDFGRRTRSGSVSMKQTMNRTGDIHADDPMVHLTIQVPESLRDQIKDAAKLERISTRLWVTDAIQRKMDDLGD</sequence>
<dbReference type="SUPFAM" id="SSF47598">
    <property type="entry name" value="Ribbon-helix-helix"/>
    <property type="match status" value="1"/>
</dbReference>
<protein>
    <submittedName>
        <fullName evidence="2">Uncharacterized protein</fullName>
    </submittedName>
</protein>
<dbReference type="AlphaFoldDB" id="A0A1B7LVH9"/>
<gene>
    <name evidence="2" type="ORF">A6F49_00655</name>
</gene>